<evidence type="ECO:0000313" key="2">
    <source>
        <dbReference type="Proteomes" id="UP001177003"/>
    </source>
</evidence>
<sequence>MDFGDFLVFWLLGRSIFKLLIFSSSQLLLITISTPVKLLSETSRKIKLGSESKLLDKLPESKLFPSDNLCKLFNLVSCNGSSPENVLDLRTRTVKVVMLENYVGIGYERLLPEIMVKG</sequence>
<keyword evidence="2" id="KW-1185">Reference proteome</keyword>
<evidence type="ECO:0000313" key="1">
    <source>
        <dbReference type="EMBL" id="CAI9299722.1"/>
    </source>
</evidence>
<accession>A0AA35ZY06</accession>
<proteinExistence type="predicted"/>
<name>A0AA35ZY06_LACSI</name>
<dbReference type="AlphaFoldDB" id="A0AA35ZY06"/>
<reference evidence="1" key="1">
    <citation type="submission" date="2023-04" db="EMBL/GenBank/DDBJ databases">
        <authorList>
            <person name="Vijverberg K."/>
            <person name="Xiong W."/>
            <person name="Schranz E."/>
        </authorList>
    </citation>
    <scope>NUCLEOTIDE SEQUENCE</scope>
</reference>
<dbReference type="Proteomes" id="UP001177003">
    <property type="component" value="Chromosome 8"/>
</dbReference>
<organism evidence="1 2">
    <name type="scientific">Lactuca saligna</name>
    <name type="common">Willowleaf lettuce</name>
    <dbReference type="NCBI Taxonomy" id="75948"/>
    <lineage>
        <taxon>Eukaryota</taxon>
        <taxon>Viridiplantae</taxon>
        <taxon>Streptophyta</taxon>
        <taxon>Embryophyta</taxon>
        <taxon>Tracheophyta</taxon>
        <taxon>Spermatophyta</taxon>
        <taxon>Magnoliopsida</taxon>
        <taxon>eudicotyledons</taxon>
        <taxon>Gunneridae</taxon>
        <taxon>Pentapetalae</taxon>
        <taxon>asterids</taxon>
        <taxon>campanulids</taxon>
        <taxon>Asterales</taxon>
        <taxon>Asteraceae</taxon>
        <taxon>Cichorioideae</taxon>
        <taxon>Cichorieae</taxon>
        <taxon>Lactucinae</taxon>
        <taxon>Lactuca</taxon>
    </lineage>
</organism>
<dbReference type="EMBL" id="OX465084">
    <property type="protein sequence ID" value="CAI9299722.1"/>
    <property type="molecule type" value="Genomic_DNA"/>
</dbReference>
<protein>
    <submittedName>
        <fullName evidence="1">Uncharacterized protein</fullName>
    </submittedName>
</protein>
<gene>
    <name evidence="1" type="ORF">LSALG_LOCUS38410</name>
</gene>